<dbReference type="EMBL" id="KZ452995">
    <property type="protein sequence ID" value="PKA48109.1"/>
    <property type="molecule type" value="Genomic_DNA"/>
</dbReference>
<dbReference type="AlphaFoldDB" id="A0A2H9ZXU5"/>
<keyword evidence="3" id="KW-1185">Reference proteome</keyword>
<dbReference type="PANTHER" id="PTHR34064:SF3">
    <property type="entry name" value="OS04G0672300 PROTEIN"/>
    <property type="match status" value="1"/>
</dbReference>
<dbReference type="OrthoDB" id="1928523at2759"/>
<name>A0A2H9ZXU5_9ASPA</name>
<gene>
    <name evidence="2" type="ORF">AXF42_Ash015872</name>
</gene>
<accession>A0A2H9ZXU5</accession>
<evidence type="ECO:0000256" key="1">
    <source>
        <dbReference type="SAM" id="Phobius"/>
    </source>
</evidence>
<organism evidence="2 3">
    <name type="scientific">Apostasia shenzhenica</name>
    <dbReference type="NCBI Taxonomy" id="1088818"/>
    <lineage>
        <taxon>Eukaryota</taxon>
        <taxon>Viridiplantae</taxon>
        <taxon>Streptophyta</taxon>
        <taxon>Embryophyta</taxon>
        <taxon>Tracheophyta</taxon>
        <taxon>Spermatophyta</taxon>
        <taxon>Magnoliopsida</taxon>
        <taxon>Liliopsida</taxon>
        <taxon>Asparagales</taxon>
        <taxon>Orchidaceae</taxon>
        <taxon>Apostasioideae</taxon>
        <taxon>Apostasia</taxon>
    </lineage>
</organism>
<dbReference type="PANTHER" id="PTHR34064">
    <property type="entry name" value="OS04G0672300 PROTEIN"/>
    <property type="match status" value="1"/>
</dbReference>
<reference evidence="2 3" key="1">
    <citation type="journal article" date="2017" name="Nature">
        <title>The Apostasia genome and the evolution of orchids.</title>
        <authorList>
            <person name="Zhang G.Q."/>
            <person name="Liu K.W."/>
            <person name="Li Z."/>
            <person name="Lohaus R."/>
            <person name="Hsiao Y.Y."/>
            <person name="Niu S.C."/>
            <person name="Wang J.Y."/>
            <person name="Lin Y.C."/>
            <person name="Xu Q."/>
            <person name="Chen L.J."/>
            <person name="Yoshida K."/>
            <person name="Fujiwara S."/>
            <person name="Wang Z.W."/>
            <person name="Zhang Y.Q."/>
            <person name="Mitsuda N."/>
            <person name="Wang M."/>
            <person name="Liu G.H."/>
            <person name="Pecoraro L."/>
            <person name="Huang H.X."/>
            <person name="Xiao X.J."/>
            <person name="Lin M."/>
            <person name="Wu X.Y."/>
            <person name="Wu W.L."/>
            <person name="Chen Y.Y."/>
            <person name="Chang S.B."/>
            <person name="Sakamoto S."/>
            <person name="Ohme-Takagi M."/>
            <person name="Yagi M."/>
            <person name="Zeng S.J."/>
            <person name="Shen C.Y."/>
            <person name="Yeh C.M."/>
            <person name="Luo Y.B."/>
            <person name="Tsai W.C."/>
            <person name="Van de Peer Y."/>
            <person name="Liu Z.J."/>
        </authorList>
    </citation>
    <scope>NUCLEOTIDE SEQUENCE [LARGE SCALE GENOMIC DNA]</scope>
    <source>
        <strain evidence="3">cv. Shenzhen</strain>
        <tissue evidence="2">Stem</tissue>
    </source>
</reference>
<protein>
    <submittedName>
        <fullName evidence="2">Uncharacterized protein</fullName>
    </submittedName>
</protein>
<dbReference type="STRING" id="1088818.A0A2H9ZXU5"/>
<keyword evidence="1" id="KW-0812">Transmembrane</keyword>
<proteinExistence type="predicted"/>
<evidence type="ECO:0000313" key="3">
    <source>
        <dbReference type="Proteomes" id="UP000236161"/>
    </source>
</evidence>
<evidence type="ECO:0000313" key="2">
    <source>
        <dbReference type="EMBL" id="PKA48109.1"/>
    </source>
</evidence>
<keyword evidence="1" id="KW-1133">Transmembrane helix</keyword>
<feature type="transmembrane region" description="Helical" evidence="1">
    <location>
        <begin position="114"/>
        <end position="138"/>
    </location>
</feature>
<keyword evidence="1" id="KW-0472">Membrane</keyword>
<sequence>MAIDISENVVLDIETLNSSLDKCSGSPKMTKALSRKSSCRAERHSAEELEGDELSKKLAIKVVISQLQQLKQPVVPNKVIAIAPILANSTIVADCGDGRSKRFNRLTAINPKRILLLFASMSSIGTMILIYFTLAIYWRGGSYS</sequence>
<dbReference type="Proteomes" id="UP000236161">
    <property type="component" value="Unassembled WGS sequence"/>
</dbReference>